<organism evidence="1 2">
    <name type="scientific">Trematosphaeria pertusa</name>
    <dbReference type="NCBI Taxonomy" id="390896"/>
    <lineage>
        <taxon>Eukaryota</taxon>
        <taxon>Fungi</taxon>
        <taxon>Dikarya</taxon>
        <taxon>Ascomycota</taxon>
        <taxon>Pezizomycotina</taxon>
        <taxon>Dothideomycetes</taxon>
        <taxon>Pleosporomycetidae</taxon>
        <taxon>Pleosporales</taxon>
        <taxon>Massarineae</taxon>
        <taxon>Trematosphaeriaceae</taxon>
        <taxon>Trematosphaeria</taxon>
    </lineage>
</organism>
<dbReference type="GeneID" id="54575535"/>
<proteinExistence type="predicted"/>
<dbReference type="EMBL" id="ML987189">
    <property type="protein sequence ID" value="KAF2256987.1"/>
    <property type="molecule type" value="Genomic_DNA"/>
</dbReference>
<reference evidence="1" key="1">
    <citation type="journal article" date="2020" name="Stud. Mycol.">
        <title>101 Dothideomycetes genomes: a test case for predicting lifestyles and emergence of pathogens.</title>
        <authorList>
            <person name="Haridas S."/>
            <person name="Albert R."/>
            <person name="Binder M."/>
            <person name="Bloem J."/>
            <person name="Labutti K."/>
            <person name="Salamov A."/>
            <person name="Andreopoulos B."/>
            <person name="Baker S."/>
            <person name="Barry K."/>
            <person name="Bills G."/>
            <person name="Bluhm B."/>
            <person name="Cannon C."/>
            <person name="Castanera R."/>
            <person name="Culley D."/>
            <person name="Daum C."/>
            <person name="Ezra D."/>
            <person name="Gonzalez J."/>
            <person name="Henrissat B."/>
            <person name="Kuo A."/>
            <person name="Liang C."/>
            <person name="Lipzen A."/>
            <person name="Lutzoni F."/>
            <person name="Magnuson J."/>
            <person name="Mondo S."/>
            <person name="Nolan M."/>
            <person name="Ohm R."/>
            <person name="Pangilinan J."/>
            <person name="Park H.-J."/>
            <person name="Ramirez L."/>
            <person name="Alfaro M."/>
            <person name="Sun H."/>
            <person name="Tritt A."/>
            <person name="Yoshinaga Y."/>
            <person name="Zwiers L.-H."/>
            <person name="Turgeon B."/>
            <person name="Goodwin S."/>
            <person name="Spatafora J."/>
            <person name="Crous P."/>
            <person name="Grigoriev I."/>
        </authorList>
    </citation>
    <scope>NUCLEOTIDE SEQUENCE</scope>
    <source>
        <strain evidence="1">CBS 122368</strain>
    </source>
</reference>
<evidence type="ECO:0000313" key="2">
    <source>
        <dbReference type="Proteomes" id="UP000800094"/>
    </source>
</evidence>
<sequence>MCAVRRVAGCQRHSRTRRWRMKVPHDGTRSAALRRQAAHVSPHIARRRRKLPVGGLGAGPCADALASPLPRRQKARVTAGQACAGCNLTRAGDLLAHKHAAASFWTQDRHGARSTWPLGCFLGSGRAPLAEQAAACLSAAPCLLLAADDSVMRGASPDTLFGDRCSRTSPPSPGTLYAILGAFGVPREPAAT</sequence>
<keyword evidence="2" id="KW-1185">Reference proteome</keyword>
<accession>A0A6A6J3Q9</accession>
<dbReference type="AlphaFoldDB" id="A0A6A6J3Q9"/>
<protein>
    <submittedName>
        <fullName evidence="1">Uncharacterized protein</fullName>
    </submittedName>
</protein>
<name>A0A6A6J3Q9_9PLEO</name>
<gene>
    <name evidence="1" type="ORF">BU26DRAFT_33251</name>
</gene>
<evidence type="ECO:0000313" key="1">
    <source>
        <dbReference type="EMBL" id="KAF2256987.1"/>
    </source>
</evidence>
<dbReference type="Proteomes" id="UP000800094">
    <property type="component" value="Unassembled WGS sequence"/>
</dbReference>
<dbReference type="RefSeq" id="XP_033691991.1">
    <property type="nucleotide sequence ID" value="XM_033822205.1"/>
</dbReference>